<evidence type="ECO:0000313" key="1">
    <source>
        <dbReference type="EMBL" id="DAE20868.1"/>
    </source>
</evidence>
<protein>
    <submittedName>
        <fullName evidence="1">Uncharacterized protein</fullName>
    </submittedName>
</protein>
<accession>A0A8S5QQG7</accession>
<proteinExistence type="predicted"/>
<sequence>MFVGKNYEFPKSSFLSLEKDIGKIVDKVVLNDRI</sequence>
<reference evidence="1" key="1">
    <citation type="journal article" date="2021" name="Proc. Natl. Acad. Sci. U.S.A.">
        <title>A Catalog of Tens of Thousands of Viruses from Human Metagenomes Reveals Hidden Associations with Chronic Diseases.</title>
        <authorList>
            <person name="Tisza M.J."/>
            <person name="Buck C.B."/>
        </authorList>
    </citation>
    <scope>NUCLEOTIDE SEQUENCE</scope>
    <source>
        <strain evidence="1">CtWhx86</strain>
    </source>
</reference>
<name>A0A8S5QQG7_9CAUD</name>
<dbReference type="EMBL" id="BK015702">
    <property type="protein sequence ID" value="DAE20868.1"/>
    <property type="molecule type" value="Genomic_DNA"/>
</dbReference>
<organism evidence="1">
    <name type="scientific">Siphoviridae sp. ctWhx86</name>
    <dbReference type="NCBI Taxonomy" id="2826362"/>
    <lineage>
        <taxon>Viruses</taxon>
        <taxon>Duplodnaviria</taxon>
        <taxon>Heunggongvirae</taxon>
        <taxon>Uroviricota</taxon>
        <taxon>Caudoviricetes</taxon>
    </lineage>
</organism>